<evidence type="ECO:0000259" key="1">
    <source>
        <dbReference type="PROSITE" id="PS51729"/>
    </source>
</evidence>
<dbReference type="CDD" id="cd04301">
    <property type="entry name" value="NAT_SF"/>
    <property type="match status" value="1"/>
</dbReference>
<dbReference type="Proteomes" id="UP001595867">
    <property type="component" value="Unassembled WGS sequence"/>
</dbReference>
<dbReference type="PANTHER" id="PTHR31435:SF10">
    <property type="entry name" value="BSR4717 PROTEIN"/>
    <property type="match status" value="1"/>
</dbReference>
<dbReference type="SUPFAM" id="SSF55729">
    <property type="entry name" value="Acyl-CoA N-acyltransferases (Nat)"/>
    <property type="match status" value="1"/>
</dbReference>
<dbReference type="EC" id="2.3.1.-" evidence="2"/>
<keyword evidence="2" id="KW-0808">Transferase</keyword>
<reference evidence="3" key="1">
    <citation type="journal article" date="2019" name="Int. J. Syst. Evol. Microbiol.">
        <title>The Global Catalogue of Microorganisms (GCM) 10K type strain sequencing project: providing services to taxonomists for standard genome sequencing and annotation.</title>
        <authorList>
            <consortium name="The Broad Institute Genomics Platform"/>
            <consortium name="The Broad Institute Genome Sequencing Center for Infectious Disease"/>
            <person name="Wu L."/>
            <person name="Ma J."/>
        </authorList>
    </citation>
    <scope>NUCLEOTIDE SEQUENCE [LARGE SCALE GENOMIC DNA]</scope>
    <source>
        <strain evidence="3">TBRC 5832</strain>
    </source>
</reference>
<accession>A0ABV8J7R8</accession>
<evidence type="ECO:0000313" key="2">
    <source>
        <dbReference type="EMBL" id="MFC4072275.1"/>
    </source>
</evidence>
<dbReference type="Pfam" id="PF14542">
    <property type="entry name" value="Acetyltransf_CG"/>
    <property type="match status" value="1"/>
</dbReference>
<dbReference type="InterPro" id="IPR045057">
    <property type="entry name" value="Gcn5-rel_NAT"/>
</dbReference>
<proteinExistence type="predicted"/>
<name>A0ABV8J7R8_9ACTN</name>
<dbReference type="PANTHER" id="PTHR31435">
    <property type="entry name" value="PROTEIN NATD1"/>
    <property type="match status" value="1"/>
</dbReference>
<dbReference type="PROSITE" id="PS51729">
    <property type="entry name" value="GNAT_YJDJ"/>
    <property type="match status" value="1"/>
</dbReference>
<comment type="caution">
    <text evidence="2">The sequence shown here is derived from an EMBL/GenBank/DDBJ whole genome shotgun (WGS) entry which is preliminary data.</text>
</comment>
<dbReference type="InterPro" id="IPR016181">
    <property type="entry name" value="Acyl_CoA_acyltransferase"/>
</dbReference>
<dbReference type="Gene3D" id="3.40.630.30">
    <property type="match status" value="1"/>
</dbReference>
<evidence type="ECO:0000313" key="3">
    <source>
        <dbReference type="Proteomes" id="UP001595867"/>
    </source>
</evidence>
<dbReference type="GO" id="GO:0016746">
    <property type="term" value="F:acyltransferase activity"/>
    <property type="evidence" value="ECO:0007669"/>
    <property type="project" value="UniProtKB-KW"/>
</dbReference>
<keyword evidence="2" id="KW-0012">Acyltransferase</keyword>
<protein>
    <submittedName>
        <fullName evidence="2">GNAT family N-acetyltransferase</fullName>
        <ecNumber evidence="2">2.3.1.-</ecNumber>
    </submittedName>
</protein>
<sequence length="100" mass="11076">MTITVGEVPEKGRFEARDDAGELAGVVTYQVTGPIIVYTHTEVDPAFEGQGVGSLLARAVMEDAKGRGRTVVPMCPFLAEWLEKHQEYDRIVARSTRRIK</sequence>
<dbReference type="RefSeq" id="WP_378073157.1">
    <property type="nucleotide sequence ID" value="NZ_JBHSBL010000033.1"/>
</dbReference>
<dbReference type="InterPro" id="IPR031165">
    <property type="entry name" value="GNAT_YJDJ"/>
</dbReference>
<gene>
    <name evidence="2" type="ORF">ACFO0C_45710</name>
</gene>
<feature type="domain" description="N-acetyltransferase" evidence="1">
    <location>
        <begin position="6"/>
        <end position="93"/>
    </location>
</feature>
<dbReference type="EMBL" id="JBHSBL010000033">
    <property type="protein sequence ID" value="MFC4072275.1"/>
    <property type="molecule type" value="Genomic_DNA"/>
</dbReference>
<organism evidence="2 3">
    <name type="scientific">Actinoplanes subglobosus</name>
    <dbReference type="NCBI Taxonomy" id="1547892"/>
    <lineage>
        <taxon>Bacteria</taxon>
        <taxon>Bacillati</taxon>
        <taxon>Actinomycetota</taxon>
        <taxon>Actinomycetes</taxon>
        <taxon>Micromonosporales</taxon>
        <taxon>Micromonosporaceae</taxon>
        <taxon>Actinoplanes</taxon>
    </lineage>
</organism>
<keyword evidence="3" id="KW-1185">Reference proteome</keyword>